<dbReference type="EMBL" id="MU827786">
    <property type="protein sequence ID" value="KAJ7333524.1"/>
    <property type="molecule type" value="Genomic_DNA"/>
</dbReference>
<comment type="function">
    <text evidence="2">Pyridoxal 5'-phosphate (PLP)-binding protein, which may be involved in intracellular homeostatic regulation of pyridoxal 5'-phosphate (PLP), the active form of vitamin B6.</text>
</comment>
<protein>
    <recommendedName>
        <fullName evidence="2">Pyridoxal phosphate homeostasis protein</fullName>
        <shortName evidence="2">PLP homeostasis protein</shortName>
    </recommendedName>
</protein>
<keyword evidence="1 2" id="KW-0663">Pyridoxal phosphate</keyword>
<dbReference type="PANTHER" id="PTHR10146">
    <property type="entry name" value="PROLINE SYNTHETASE CO-TRANSCRIBED BACTERIAL HOMOLOG PROTEIN"/>
    <property type="match status" value="1"/>
</dbReference>
<evidence type="ECO:0000256" key="2">
    <source>
        <dbReference type="HAMAP-Rule" id="MF_03225"/>
    </source>
</evidence>
<dbReference type="FunFam" id="3.20.20.10:FF:000007">
    <property type="entry name" value="Pyridoxal phosphate homeostasis protein"/>
    <property type="match status" value="1"/>
</dbReference>
<dbReference type="HAMAP" id="MF_02087">
    <property type="entry name" value="PLP_homeostasis"/>
    <property type="match status" value="1"/>
</dbReference>
<name>A0A9W9YC48_9CNID</name>
<evidence type="ECO:0000256" key="4">
    <source>
        <dbReference type="RuleBase" id="RU004514"/>
    </source>
</evidence>
<comment type="caution">
    <text evidence="7">The sequence shown here is derived from an EMBL/GenBank/DDBJ whole genome shotgun (WGS) entry which is preliminary data.</text>
</comment>
<dbReference type="PIRSF" id="PIRSF004848">
    <property type="entry name" value="YBL036c_PLPDEIII"/>
    <property type="match status" value="1"/>
</dbReference>
<evidence type="ECO:0000313" key="8">
    <source>
        <dbReference type="Proteomes" id="UP001163046"/>
    </source>
</evidence>
<dbReference type="OrthoDB" id="10264196at2759"/>
<feature type="domain" description="Alanine racemase N-terminal" evidence="6">
    <location>
        <begin position="30"/>
        <end position="240"/>
    </location>
</feature>
<accession>A0A9W9YC48</accession>
<dbReference type="GO" id="GO:0030170">
    <property type="term" value="F:pyridoxal phosphate binding"/>
    <property type="evidence" value="ECO:0007669"/>
    <property type="project" value="UniProtKB-UniRule"/>
</dbReference>
<comment type="cofactor">
    <cofactor evidence="3">
        <name>pyridoxal 5'-phosphate</name>
        <dbReference type="ChEBI" id="CHEBI:597326"/>
    </cofactor>
</comment>
<feature type="modified residue" description="N6-(pyridoxal phosphate)lysine" evidence="2 3">
    <location>
        <position position="38"/>
    </location>
</feature>
<feature type="region of interest" description="Disordered" evidence="5">
    <location>
        <begin position="238"/>
        <end position="276"/>
    </location>
</feature>
<comment type="similarity">
    <text evidence="2 4">Belongs to the pyridoxal phosphate-binding protein YggS/PROSC family.</text>
</comment>
<dbReference type="SUPFAM" id="SSF51419">
    <property type="entry name" value="PLP-binding barrel"/>
    <property type="match status" value="1"/>
</dbReference>
<dbReference type="Proteomes" id="UP001163046">
    <property type="component" value="Unassembled WGS sequence"/>
</dbReference>
<dbReference type="InterPro" id="IPR001608">
    <property type="entry name" value="Ala_racemase_N"/>
</dbReference>
<dbReference type="NCBIfam" id="TIGR00044">
    <property type="entry name" value="YggS family pyridoxal phosphate-dependent enzyme"/>
    <property type="match status" value="1"/>
</dbReference>
<sequence length="276" mass="30727">MEGLGFALRSVISRVKDATAKRSSELPKTVPRLVAVSKLKPADCIIEAYEHGQRHFGENYVQELIEKSNDPKIQELKDIKWHFIGHLQSNKCNNIACVPNLFMIETVDSAKLASALNCSWEKQNKLKPLNVMVQVNTSKEESKSGCSSDHCEELVEHIIKHCPHLKFSGLMTIGEMNYDWSQGANPDFICLVECRKIVCERLGLSTEDVELSMGMSNDFDKAILMGSTNVRVGSTIFGARQPKQPSNASTVQGTTQPTPLEQNQHPTTSPRILCQT</sequence>
<keyword evidence="8" id="KW-1185">Reference proteome</keyword>
<evidence type="ECO:0000256" key="1">
    <source>
        <dbReference type="ARBA" id="ARBA00022898"/>
    </source>
</evidence>
<evidence type="ECO:0000259" key="6">
    <source>
        <dbReference type="Pfam" id="PF01168"/>
    </source>
</evidence>
<dbReference type="PROSITE" id="PS01211">
    <property type="entry name" value="UPF0001"/>
    <property type="match status" value="1"/>
</dbReference>
<dbReference type="PANTHER" id="PTHR10146:SF14">
    <property type="entry name" value="PYRIDOXAL PHOSPHATE HOMEOSTASIS PROTEIN"/>
    <property type="match status" value="1"/>
</dbReference>
<evidence type="ECO:0000256" key="3">
    <source>
        <dbReference type="PIRSR" id="PIRSR004848-1"/>
    </source>
</evidence>
<dbReference type="Pfam" id="PF01168">
    <property type="entry name" value="Ala_racemase_N"/>
    <property type="match status" value="1"/>
</dbReference>
<dbReference type="InterPro" id="IPR029066">
    <property type="entry name" value="PLP-binding_barrel"/>
</dbReference>
<proteinExistence type="inferred from homology"/>
<dbReference type="InterPro" id="IPR011078">
    <property type="entry name" value="PyrdxlP_homeostasis"/>
</dbReference>
<evidence type="ECO:0000256" key="5">
    <source>
        <dbReference type="SAM" id="MobiDB-lite"/>
    </source>
</evidence>
<feature type="compositionally biased region" description="Polar residues" evidence="5">
    <location>
        <begin position="243"/>
        <end position="276"/>
    </location>
</feature>
<dbReference type="CDD" id="cd06822">
    <property type="entry name" value="PLPDE_III_YBL036c_euk"/>
    <property type="match status" value="1"/>
</dbReference>
<organism evidence="7 8">
    <name type="scientific">Desmophyllum pertusum</name>
    <dbReference type="NCBI Taxonomy" id="174260"/>
    <lineage>
        <taxon>Eukaryota</taxon>
        <taxon>Metazoa</taxon>
        <taxon>Cnidaria</taxon>
        <taxon>Anthozoa</taxon>
        <taxon>Hexacorallia</taxon>
        <taxon>Scleractinia</taxon>
        <taxon>Caryophylliina</taxon>
        <taxon>Caryophylliidae</taxon>
        <taxon>Desmophyllum</taxon>
    </lineage>
</organism>
<dbReference type="AlphaFoldDB" id="A0A9W9YC48"/>
<dbReference type="Gene3D" id="3.20.20.10">
    <property type="entry name" value="Alanine racemase"/>
    <property type="match status" value="1"/>
</dbReference>
<evidence type="ECO:0000313" key="7">
    <source>
        <dbReference type="EMBL" id="KAJ7333524.1"/>
    </source>
</evidence>
<gene>
    <name evidence="7" type="ORF">OS493_017061</name>
</gene>
<reference evidence="7" key="1">
    <citation type="submission" date="2023-01" db="EMBL/GenBank/DDBJ databases">
        <title>Genome assembly of the deep-sea coral Lophelia pertusa.</title>
        <authorList>
            <person name="Herrera S."/>
            <person name="Cordes E."/>
        </authorList>
    </citation>
    <scope>NUCLEOTIDE SEQUENCE</scope>
    <source>
        <strain evidence="7">USNM1676648</strain>
        <tissue evidence="7">Polyp</tissue>
    </source>
</reference>